<dbReference type="SUPFAM" id="SSF116734">
    <property type="entry name" value="DNA methylase specificity domain"/>
    <property type="match status" value="2"/>
</dbReference>
<evidence type="ECO:0000259" key="5">
    <source>
        <dbReference type="Pfam" id="PF01420"/>
    </source>
</evidence>
<evidence type="ECO:0000313" key="6">
    <source>
        <dbReference type="EMBL" id="MBK7954232.1"/>
    </source>
</evidence>
<dbReference type="InterPro" id="IPR000055">
    <property type="entry name" value="Restrct_endonuc_typeI_TRD"/>
</dbReference>
<sequence length="427" mass="47661">MRVDCYPEAPSEWPRKTVGEVAEIDPPYRLEVGKAYPFVEMASVRESFGGIDRFEQRIWDRSGLCRFKKNDLMLGKITPCAENGKAALVSNLPDDFGIGSTEFFVLSPNDIILPEFLFAAVTAGPFHRRLVSRMEGSTGRLRITRDTLKKWLALPVPPPEEQHRIATALKLADDAIQEARGELDATRELKRSLMNSLFVLGMPGRHTNSQDTKIGPIPQGWAVRTIRSVLADKPDSKTSPLSRQDPPGTPILNVSCVKDGVCSLADVTYVDVSVDEIERYRTQAGDFFVLRGNGNRDFVGTGGLLRQSPEVDTIYSDKLIRLRFNTDEVADRFVPYLWQSKAFLTRLQSKAESGNGLWMMSKRDICRELFACPPTEEQQEIVALLDSTEGQLNAQDKKVGALIEVKRSLLQNLLTGKIRIPEGAIHA</sequence>
<protein>
    <submittedName>
        <fullName evidence="6">Restriction endonuclease subunit S</fullName>
    </submittedName>
</protein>
<dbReference type="Pfam" id="PF01420">
    <property type="entry name" value="Methylase_S"/>
    <property type="match status" value="1"/>
</dbReference>
<dbReference type="CDD" id="cd17260">
    <property type="entry name" value="RMtype1_S_EcoEI-TRD1-CR1_like"/>
    <property type="match status" value="1"/>
</dbReference>
<dbReference type="InterPro" id="IPR052021">
    <property type="entry name" value="Type-I_RS_S_subunit"/>
</dbReference>
<keyword evidence="6" id="KW-0540">Nuclease</keyword>
<dbReference type="GO" id="GO:0009307">
    <property type="term" value="P:DNA restriction-modification system"/>
    <property type="evidence" value="ECO:0007669"/>
    <property type="project" value="UniProtKB-KW"/>
</dbReference>
<accession>A0A935TD80</accession>
<dbReference type="GO" id="GO:0003677">
    <property type="term" value="F:DNA binding"/>
    <property type="evidence" value="ECO:0007669"/>
    <property type="project" value="UniProtKB-KW"/>
</dbReference>
<keyword evidence="6" id="KW-0255">Endonuclease</keyword>
<evidence type="ECO:0000256" key="2">
    <source>
        <dbReference type="ARBA" id="ARBA00022747"/>
    </source>
</evidence>
<dbReference type="Gene3D" id="3.90.220.20">
    <property type="entry name" value="DNA methylase specificity domains"/>
    <property type="match status" value="2"/>
</dbReference>
<comment type="similarity">
    <text evidence="1">Belongs to the type-I restriction system S methylase family.</text>
</comment>
<name>A0A935TD80_9PROT</name>
<reference evidence="6 7" key="1">
    <citation type="submission" date="2020-10" db="EMBL/GenBank/DDBJ databases">
        <title>Connecting structure to function with the recovery of over 1000 high-quality activated sludge metagenome-assembled genomes encoding full-length rRNA genes using long-read sequencing.</title>
        <authorList>
            <person name="Singleton C.M."/>
            <person name="Petriglieri F."/>
            <person name="Kristensen J.M."/>
            <person name="Kirkegaard R.H."/>
            <person name="Michaelsen T.Y."/>
            <person name="Andersen M.H."/>
            <person name="Karst S.M."/>
            <person name="Dueholm M.S."/>
            <person name="Nielsen P.H."/>
            <person name="Albertsen M."/>
        </authorList>
    </citation>
    <scope>NUCLEOTIDE SEQUENCE [LARGE SCALE GENOMIC DNA]</scope>
    <source>
        <strain evidence="6">Fred_18-Q3-R57-64_BAT3C.720</strain>
    </source>
</reference>
<feature type="coiled-coil region" evidence="4">
    <location>
        <begin position="169"/>
        <end position="196"/>
    </location>
</feature>
<keyword evidence="4" id="KW-0175">Coiled coil</keyword>
<comment type="caution">
    <text evidence="6">The sequence shown here is derived from an EMBL/GenBank/DDBJ whole genome shotgun (WGS) entry which is preliminary data.</text>
</comment>
<evidence type="ECO:0000256" key="4">
    <source>
        <dbReference type="SAM" id="Coils"/>
    </source>
</evidence>
<dbReference type="Proteomes" id="UP000706151">
    <property type="component" value="Unassembled WGS sequence"/>
</dbReference>
<feature type="domain" description="Type I restriction modification DNA specificity" evidence="5">
    <location>
        <begin position="10"/>
        <end position="177"/>
    </location>
</feature>
<keyword evidence="6" id="KW-0378">Hydrolase</keyword>
<organism evidence="6 7">
    <name type="scientific">Candidatus Accumulibacter affinis</name>
    <dbReference type="NCBI Taxonomy" id="2954384"/>
    <lineage>
        <taxon>Bacteria</taxon>
        <taxon>Pseudomonadati</taxon>
        <taxon>Pseudomonadota</taxon>
        <taxon>Betaproteobacteria</taxon>
        <taxon>Candidatus Accumulibacter</taxon>
    </lineage>
</organism>
<gene>
    <name evidence="6" type="ORF">IPK02_09875</name>
</gene>
<dbReference type="PANTHER" id="PTHR30408">
    <property type="entry name" value="TYPE-1 RESTRICTION ENZYME ECOKI SPECIFICITY PROTEIN"/>
    <property type="match status" value="1"/>
</dbReference>
<keyword evidence="2" id="KW-0680">Restriction system</keyword>
<evidence type="ECO:0000256" key="1">
    <source>
        <dbReference type="ARBA" id="ARBA00010923"/>
    </source>
</evidence>
<dbReference type="PANTHER" id="PTHR30408:SF12">
    <property type="entry name" value="TYPE I RESTRICTION ENZYME MJAVIII SPECIFICITY SUBUNIT"/>
    <property type="match status" value="1"/>
</dbReference>
<dbReference type="EMBL" id="JADJOT010000008">
    <property type="protein sequence ID" value="MBK7954232.1"/>
    <property type="molecule type" value="Genomic_DNA"/>
</dbReference>
<evidence type="ECO:0000313" key="7">
    <source>
        <dbReference type="Proteomes" id="UP000706151"/>
    </source>
</evidence>
<keyword evidence="3" id="KW-0238">DNA-binding</keyword>
<dbReference type="AlphaFoldDB" id="A0A935TD80"/>
<dbReference type="GO" id="GO:0004519">
    <property type="term" value="F:endonuclease activity"/>
    <property type="evidence" value="ECO:0007669"/>
    <property type="project" value="UniProtKB-KW"/>
</dbReference>
<evidence type="ECO:0000256" key="3">
    <source>
        <dbReference type="ARBA" id="ARBA00023125"/>
    </source>
</evidence>
<dbReference type="InterPro" id="IPR044946">
    <property type="entry name" value="Restrct_endonuc_typeI_TRD_sf"/>
</dbReference>
<proteinExistence type="inferred from homology"/>